<dbReference type="InterPro" id="IPR036228">
    <property type="entry name" value="ATP_synth_F0_dsu_sf_mt"/>
</dbReference>
<comment type="similarity">
    <text evidence="2">Belongs to the ATPase d subunit family.</text>
</comment>
<comment type="subcellular location">
    <subcellularLocation>
        <location evidence="1">Mitochondrion inner membrane</location>
    </subcellularLocation>
</comment>
<evidence type="ECO:0000313" key="11">
    <source>
        <dbReference type="EMBL" id="ODN01728.1"/>
    </source>
</evidence>
<evidence type="ECO:0000256" key="4">
    <source>
        <dbReference type="ARBA" id="ARBA00022547"/>
    </source>
</evidence>
<feature type="region of interest" description="Disordered" evidence="10">
    <location>
        <begin position="87"/>
        <end position="111"/>
    </location>
</feature>
<evidence type="ECO:0000256" key="2">
    <source>
        <dbReference type="ARBA" id="ARBA00006842"/>
    </source>
</evidence>
<feature type="compositionally biased region" description="Basic residues" evidence="10">
    <location>
        <begin position="96"/>
        <end position="105"/>
    </location>
</feature>
<accession>A0A1D2N902</accession>
<comment type="caution">
    <text evidence="11">The sequence shown here is derived from an EMBL/GenBank/DDBJ whole genome shotgun (WGS) entry which is preliminary data.</text>
</comment>
<dbReference type="InterPro" id="IPR008689">
    <property type="entry name" value="ATP_synth_F0_dsu_mt"/>
</dbReference>
<dbReference type="GO" id="GO:0005743">
    <property type="term" value="C:mitochondrial inner membrane"/>
    <property type="evidence" value="ECO:0007669"/>
    <property type="project" value="UniProtKB-SubCell"/>
</dbReference>
<gene>
    <name evidence="11" type="ORF">Ocin01_04935</name>
</gene>
<dbReference type="EMBL" id="LJIJ01000141">
    <property type="protein sequence ID" value="ODN01728.1"/>
    <property type="molecule type" value="Genomic_DNA"/>
</dbReference>
<organism evidence="11 12">
    <name type="scientific">Orchesella cincta</name>
    <name type="common">Springtail</name>
    <name type="synonym">Podura cincta</name>
    <dbReference type="NCBI Taxonomy" id="48709"/>
    <lineage>
        <taxon>Eukaryota</taxon>
        <taxon>Metazoa</taxon>
        <taxon>Ecdysozoa</taxon>
        <taxon>Arthropoda</taxon>
        <taxon>Hexapoda</taxon>
        <taxon>Collembola</taxon>
        <taxon>Entomobryomorpha</taxon>
        <taxon>Entomobryoidea</taxon>
        <taxon>Orchesellidae</taxon>
        <taxon>Orchesellinae</taxon>
        <taxon>Orchesella</taxon>
    </lineage>
</organism>
<dbReference type="STRING" id="48709.A0A1D2N902"/>
<keyword evidence="12" id="KW-1185">Reference proteome</keyword>
<dbReference type="GO" id="GO:0045259">
    <property type="term" value="C:proton-transporting ATP synthase complex"/>
    <property type="evidence" value="ECO:0007669"/>
    <property type="project" value="UniProtKB-KW"/>
</dbReference>
<dbReference type="Gene3D" id="6.10.280.70">
    <property type="match status" value="1"/>
</dbReference>
<evidence type="ECO:0000256" key="9">
    <source>
        <dbReference type="ARBA" id="ARBA00023136"/>
    </source>
</evidence>
<dbReference type="OMA" id="KTRIGEY"/>
<dbReference type="Pfam" id="PF05873">
    <property type="entry name" value="Mt_ATP-synt_D"/>
    <property type="match status" value="1"/>
</dbReference>
<keyword evidence="9" id="KW-0472">Membrane</keyword>
<dbReference type="PIRSF" id="PIRSF005514">
    <property type="entry name" value="ATPase_F0_D_mt"/>
    <property type="match status" value="1"/>
</dbReference>
<reference evidence="11 12" key="1">
    <citation type="journal article" date="2016" name="Genome Biol. Evol.">
        <title>Gene Family Evolution Reflects Adaptation to Soil Environmental Stressors in the Genome of the Collembolan Orchesella cincta.</title>
        <authorList>
            <person name="Faddeeva-Vakhrusheva A."/>
            <person name="Derks M.F."/>
            <person name="Anvar S.Y."/>
            <person name="Agamennone V."/>
            <person name="Suring W."/>
            <person name="Smit S."/>
            <person name="van Straalen N.M."/>
            <person name="Roelofs D."/>
        </authorList>
    </citation>
    <scope>NUCLEOTIDE SEQUENCE [LARGE SCALE GENOMIC DNA]</scope>
    <source>
        <tissue evidence="11">Mixed pool</tissue>
    </source>
</reference>
<sequence length="129" mass="14984">MAARRIAQSAINWTALAERVPESQRPFFIALKAKSDNYLSEYWQIQKPPKIDFAAYKSKIAIPGLVESFQKQYDAVKVPYPADKLTPEVNAQEKKLNKRSRHLSPSRKLESRSSRRTLLNGMMFFRLRK</sequence>
<evidence type="ECO:0000256" key="3">
    <source>
        <dbReference type="ARBA" id="ARBA00022448"/>
    </source>
</evidence>
<name>A0A1D2N902_ORCCI</name>
<dbReference type="OrthoDB" id="35799at2759"/>
<dbReference type="GO" id="GO:0015078">
    <property type="term" value="F:proton transmembrane transporter activity"/>
    <property type="evidence" value="ECO:0007669"/>
    <property type="project" value="InterPro"/>
</dbReference>
<evidence type="ECO:0000256" key="5">
    <source>
        <dbReference type="ARBA" id="ARBA00022781"/>
    </source>
</evidence>
<evidence type="ECO:0000256" key="7">
    <source>
        <dbReference type="ARBA" id="ARBA00023065"/>
    </source>
</evidence>
<dbReference type="GO" id="GO:0015986">
    <property type="term" value="P:proton motive force-driven ATP synthesis"/>
    <property type="evidence" value="ECO:0007669"/>
    <property type="project" value="InterPro"/>
</dbReference>
<keyword evidence="3" id="KW-0813">Transport</keyword>
<evidence type="ECO:0000256" key="10">
    <source>
        <dbReference type="SAM" id="MobiDB-lite"/>
    </source>
</evidence>
<keyword evidence="8" id="KW-0496">Mitochondrion</keyword>
<keyword evidence="5" id="KW-0375">Hydrogen ion transport</keyword>
<evidence type="ECO:0000256" key="1">
    <source>
        <dbReference type="ARBA" id="ARBA00004273"/>
    </source>
</evidence>
<evidence type="ECO:0000313" key="12">
    <source>
        <dbReference type="Proteomes" id="UP000094527"/>
    </source>
</evidence>
<dbReference type="AlphaFoldDB" id="A0A1D2N902"/>
<keyword evidence="4" id="KW-0138">CF(0)</keyword>
<evidence type="ECO:0000256" key="6">
    <source>
        <dbReference type="ARBA" id="ARBA00022792"/>
    </source>
</evidence>
<keyword evidence="7" id="KW-0406">Ion transport</keyword>
<dbReference type="SUPFAM" id="SSF161065">
    <property type="entry name" value="ATP synthase D chain-like"/>
    <property type="match status" value="1"/>
</dbReference>
<dbReference type="Proteomes" id="UP000094527">
    <property type="component" value="Unassembled WGS sequence"/>
</dbReference>
<proteinExistence type="inferred from homology"/>
<keyword evidence="6" id="KW-0999">Mitochondrion inner membrane</keyword>
<protein>
    <submittedName>
        <fullName evidence="11">ATP synthase subunit d, mitochondrial</fullName>
    </submittedName>
</protein>
<evidence type="ECO:0000256" key="8">
    <source>
        <dbReference type="ARBA" id="ARBA00023128"/>
    </source>
</evidence>
<dbReference type="PANTHER" id="PTHR12700">
    <property type="entry name" value="ATP SYNTHASE SUBUNIT D, MITOCHONDRIAL"/>
    <property type="match status" value="1"/>
</dbReference>